<evidence type="ECO:0000256" key="1">
    <source>
        <dbReference type="ARBA" id="ARBA00004514"/>
    </source>
</evidence>
<evidence type="ECO:0000313" key="7">
    <source>
        <dbReference type="EMBL" id="KAK9270661.1"/>
    </source>
</evidence>
<dbReference type="Pfam" id="PF01738">
    <property type="entry name" value="DLH"/>
    <property type="match status" value="1"/>
</dbReference>
<reference evidence="7 8" key="1">
    <citation type="journal article" date="2024" name="Plant J.">
        <title>Genome sequences and population genomics reveal climatic adaptation and genomic divergence between two closely related sweetgum species.</title>
        <authorList>
            <person name="Xu W.Q."/>
            <person name="Ren C.Q."/>
            <person name="Zhang X.Y."/>
            <person name="Comes H.P."/>
            <person name="Liu X.H."/>
            <person name="Li Y.G."/>
            <person name="Kettle C.J."/>
            <person name="Jalonen R."/>
            <person name="Gaisberger H."/>
            <person name="Ma Y.Z."/>
            <person name="Qiu Y.X."/>
        </authorList>
    </citation>
    <scope>NUCLEOTIDE SEQUENCE [LARGE SCALE GENOMIC DNA]</scope>
    <source>
        <strain evidence="7">Hangzhou</strain>
    </source>
</reference>
<keyword evidence="8" id="KW-1185">Reference proteome</keyword>
<organism evidence="7 8">
    <name type="scientific">Liquidambar formosana</name>
    <name type="common">Formosan gum</name>
    <dbReference type="NCBI Taxonomy" id="63359"/>
    <lineage>
        <taxon>Eukaryota</taxon>
        <taxon>Viridiplantae</taxon>
        <taxon>Streptophyta</taxon>
        <taxon>Embryophyta</taxon>
        <taxon>Tracheophyta</taxon>
        <taxon>Spermatophyta</taxon>
        <taxon>Magnoliopsida</taxon>
        <taxon>eudicotyledons</taxon>
        <taxon>Gunneridae</taxon>
        <taxon>Pentapetalae</taxon>
        <taxon>Saxifragales</taxon>
        <taxon>Altingiaceae</taxon>
        <taxon>Liquidambar</taxon>
    </lineage>
</organism>
<evidence type="ECO:0000256" key="3">
    <source>
        <dbReference type="ARBA" id="ARBA00014180"/>
    </source>
</evidence>
<gene>
    <name evidence="7" type="ORF">L1049_026243</name>
</gene>
<evidence type="ECO:0000256" key="5">
    <source>
        <dbReference type="ARBA" id="ARBA00022801"/>
    </source>
</evidence>
<feature type="domain" description="Dienelactone hydrolase" evidence="6">
    <location>
        <begin position="11"/>
        <end position="148"/>
    </location>
</feature>
<dbReference type="GO" id="GO:0016787">
    <property type="term" value="F:hydrolase activity"/>
    <property type="evidence" value="ECO:0007669"/>
    <property type="project" value="UniProtKB-KW"/>
</dbReference>
<dbReference type="InterPro" id="IPR002925">
    <property type="entry name" value="Dienelactn_hydro"/>
</dbReference>
<comment type="similarity">
    <text evidence="2">Belongs to the dienelactone hydrolase family.</text>
</comment>
<dbReference type="EMBL" id="JBBPBK010000014">
    <property type="protein sequence ID" value="KAK9270661.1"/>
    <property type="molecule type" value="Genomic_DNA"/>
</dbReference>
<keyword evidence="5" id="KW-0378">Hydrolase</keyword>
<dbReference type="PANTHER" id="PTHR46812:SF1">
    <property type="entry name" value="CARBOXYMETHYLENEBUTENOLIDASE HOMOLOG"/>
    <property type="match status" value="1"/>
</dbReference>
<evidence type="ECO:0000256" key="4">
    <source>
        <dbReference type="ARBA" id="ARBA00022490"/>
    </source>
</evidence>
<accession>A0AAP0R8X4</accession>
<proteinExistence type="inferred from homology"/>
<evidence type="ECO:0000259" key="6">
    <source>
        <dbReference type="Pfam" id="PF01738"/>
    </source>
</evidence>
<dbReference type="GO" id="GO:0005829">
    <property type="term" value="C:cytosol"/>
    <property type="evidence" value="ECO:0007669"/>
    <property type="project" value="UniProtKB-SubCell"/>
</dbReference>
<dbReference type="InterPro" id="IPR029058">
    <property type="entry name" value="AB_hydrolase_fold"/>
</dbReference>
<evidence type="ECO:0000256" key="2">
    <source>
        <dbReference type="ARBA" id="ARBA00008456"/>
    </source>
</evidence>
<protein>
    <recommendedName>
        <fullName evidence="3">Carboxymethylenebutenolidase homolog</fullName>
    </recommendedName>
</protein>
<dbReference type="Gene3D" id="3.40.50.1820">
    <property type="entry name" value="alpha/beta hydrolase"/>
    <property type="match status" value="1"/>
</dbReference>
<dbReference type="InterPro" id="IPR042946">
    <property type="entry name" value="CMBL"/>
</dbReference>
<dbReference type="AlphaFoldDB" id="A0AAP0R8X4"/>
<sequence length="156" mass="17181">MFEQWLARQDSQRVAKDIASSTKWMVDEFIAAGISKKLGIIGFCFGGGRVIEVLARDQGACFGVGMSFYGTRMDPAIAANVKVPVLFISGDNDPLCPVTVLKDIEKSIGRGSRAVIFEGRGHGFAHRPESPEEDGYAEQAFMVMRDWLYDNLVVDN</sequence>
<comment type="caution">
    <text evidence="7">The sequence shown here is derived from an EMBL/GenBank/DDBJ whole genome shotgun (WGS) entry which is preliminary data.</text>
</comment>
<comment type="subcellular location">
    <subcellularLocation>
        <location evidence="1">Cytoplasm</location>
        <location evidence="1">Cytosol</location>
    </subcellularLocation>
</comment>
<evidence type="ECO:0000313" key="8">
    <source>
        <dbReference type="Proteomes" id="UP001415857"/>
    </source>
</evidence>
<dbReference type="GO" id="GO:0009507">
    <property type="term" value="C:chloroplast"/>
    <property type="evidence" value="ECO:0007669"/>
    <property type="project" value="TreeGrafter"/>
</dbReference>
<dbReference type="SUPFAM" id="SSF53474">
    <property type="entry name" value="alpha/beta-Hydrolases"/>
    <property type="match status" value="1"/>
</dbReference>
<name>A0AAP0R8X4_LIQFO</name>
<keyword evidence="4" id="KW-0963">Cytoplasm</keyword>
<dbReference type="Proteomes" id="UP001415857">
    <property type="component" value="Unassembled WGS sequence"/>
</dbReference>
<dbReference type="PANTHER" id="PTHR46812">
    <property type="entry name" value="CARBOXYMETHYLENEBUTENOLIDASE HOMOLOG"/>
    <property type="match status" value="1"/>
</dbReference>